<dbReference type="EC" id="3.6.4.12" evidence="4"/>
<dbReference type="GO" id="GO:0005524">
    <property type="term" value="F:ATP binding"/>
    <property type="evidence" value="ECO:0007669"/>
    <property type="project" value="UniProtKB-KW"/>
</dbReference>
<keyword evidence="21" id="KW-1185">Reference proteome</keyword>
<dbReference type="CDD" id="cd00873">
    <property type="entry name" value="KU80"/>
    <property type="match status" value="1"/>
</dbReference>
<dbReference type="SUPFAM" id="SSF53300">
    <property type="entry name" value="vWA-like"/>
    <property type="match status" value="1"/>
</dbReference>
<evidence type="ECO:0000256" key="2">
    <source>
        <dbReference type="ARBA" id="ARBA00004574"/>
    </source>
</evidence>
<dbReference type="InterPro" id="IPR002035">
    <property type="entry name" value="VWF_A"/>
</dbReference>
<dbReference type="Pfam" id="PF08785">
    <property type="entry name" value="Ku_PK_bind"/>
    <property type="match status" value="1"/>
</dbReference>
<evidence type="ECO:0000259" key="19">
    <source>
        <dbReference type="PROSITE" id="PS50234"/>
    </source>
</evidence>
<organism evidence="20 21">
    <name type="scientific">Naganishia liquefaciens</name>
    <dbReference type="NCBI Taxonomy" id="104408"/>
    <lineage>
        <taxon>Eukaryota</taxon>
        <taxon>Fungi</taxon>
        <taxon>Dikarya</taxon>
        <taxon>Basidiomycota</taxon>
        <taxon>Agaricomycotina</taxon>
        <taxon>Tremellomycetes</taxon>
        <taxon>Filobasidiales</taxon>
        <taxon>Filobasidiaceae</taxon>
        <taxon>Naganishia</taxon>
    </lineage>
</organism>
<dbReference type="InterPro" id="IPR016194">
    <property type="entry name" value="SPOC-like_C_dom_sf"/>
</dbReference>
<dbReference type="Gene3D" id="3.40.50.410">
    <property type="entry name" value="von Willebrand factor, type A domain"/>
    <property type="match status" value="1"/>
</dbReference>
<dbReference type="Gene3D" id="1.25.40.240">
    <property type="entry name" value="Ku, C-terminal domain"/>
    <property type="match status" value="1"/>
</dbReference>
<feature type="region of interest" description="Disordered" evidence="18">
    <location>
        <begin position="357"/>
        <end position="385"/>
    </location>
</feature>
<dbReference type="GO" id="GO:0006303">
    <property type="term" value="P:double-strand break repair via nonhomologous end joining"/>
    <property type="evidence" value="ECO:0007669"/>
    <property type="project" value="InterPro"/>
</dbReference>
<feature type="compositionally biased region" description="Acidic residues" evidence="18">
    <location>
        <begin position="358"/>
        <end position="368"/>
    </location>
</feature>
<evidence type="ECO:0000256" key="14">
    <source>
        <dbReference type="ARBA" id="ARBA00023172"/>
    </source>
</evidence>
<dbReference type="GO" id="GO:0006310">
    <property type="term" value="P:DNA recombination"/>
    <property type="evidence" value="ECO:0007669"/>
    <property type="project" value="UniProtKB-KW"/>
</dbReference>
<evidence type="ECO:0000256" key="11">
    <source>
        <dbReference type="ARBA" id="ARBA00022840"/>
    </source>
</evidence>
<dbReference type="EMBL" id="BLZA01000005">
    <property type="protein sequence ID" value="GHJ83831.1"/>
    <property type="molecule type" value="Genomic_DNA"/>
</dbReference>
<name>A0A8H3YDI8_9TREE</name>
<dbReference type="GO" id="GO:0016787">
    <property type="term" value="F:hydrolase activity"/>
    <property type="evidence" value="ECO:0007669"/>
    <property type="project" value="UniProtKB-KW"/>
</dbReference>
<sequence length="828" mass="91856">MAYSNVVFLLDVGPSMSEEVFDEETGRTVTKLDLAKEYVCRKISPKVQSGRKTEHTGVLTFGGATDNPFFAKTEDDKPEAEAHDPQDYVGVASIFPPQQARPQMLGVVQSIRPGEFNGNPMAALIVLDKILEQHLNNTRASKNWKREAVILTHAQAKVKQVGWEVVLGQLAKRGVALRVIGLGFDPRPSDKILEDEFSQLPKVERFWRKFCDHLYDTVSTEDAHLCPSVGSLMDALSTARGPVLDGSKSILSKSVFRIGEKSDSPEQAIEVPIRYSKATSLARPQSLKKVIASQVARPKILSESITASQSQVPRTSQSNSQIQLAGTSTAAGTSGIAGIEADVSAFTKYYVVQKKNEQDEDVEMGETSEGDRRIEDADGEDEGEYEEMEVDIENCTKAYRFGSTWVPLNEEDFETMPTKSGIEVLGFIKETGLKRYQEMGEVLYIWPDPDDTKSQIIISAVVQAMESMSALGVFRYVNKDGGNPKLGFAKPMYYDGEMGRIECLHWVQLPFAEDERNFFFPSLKHLKSKSGNPIEEHPLLATEEQISLMSDLVDEMDLDPLGDPETGPWYDCADSFNPAIHRLREAIYHLAVTADLNSDPVPPPHPKLVKYIEPPAEIIEKSKNTVKKLAEALNIKAAPPPKKKFERKPSATDARDDLDIDALFAKGSTSPTRVKEENTEDVNGKQSGAMDAYGASSSKRSTTTGSNDRVIGNQDPIGDFTRVVSESSGNELMEKAMADLGEVVKENLTNSFSTSGFKKALECLQVMRKQAMTYEMTDEYNRYIRDLERFVTDPSFKHTDFWKHVEEAIPRLGEISDEEADAALAAQE</sequence>
<keyword evidence="12" id="KW-0779">Telomere</keyword>
<keyword evidence="13" id="KW-0238">DNA-binding</keyword>
<evidence type="ECO:0000256" key="1">
    <source>
        <dbReference type="ARBA" id="ARBA00004123"/>
    </source>
</evidence>
<evidence type="ECO:0000256" key="10">
    <source>
        <dbReference type="ARBA" id="ARBA00022806"/>
    </source>
</evidence>
<comment type="similarity">
    <text evidence="3">Belongs to the ku80 family.</text>
</comment>
<comment type="caution">
    <text evidence="20">The sequence shown here is derived from an EMBL/GenBank/DDBJ whole genome shotgun (WGS) entry which is preliminary data.</text>
</comment>
<keyword evidence="16" id="KW-0539">Nucleus</keyword>
<dbReference type="Gene3D" id="1.10.1600.10">
    <property type="match status" value="1"/>
</dbReference>
<dbReference type="PANTHER" id="PTHR12604">
    <property type="entry name" value="KU AUTOANTIGEN DNA HELICASE"/>
    <property type="match status" value="1"/>
</dbReference>
<accession>A0A8H3YDI8</accession>
<feature type="compositionally biased region" description="Polar residues" evidence="18">
    <location>
        <begin position="695"/>
        <end position="707"/>
    </location>
</feature>
<dbReference type="InterPro" id="IPR036465">
    <property type="entry name" value="vWFA_dom_sf"/>
</dbReference>
<reference evidence="20" key="1">
    <citation type="submission" date="2020-07" db="EMBL/GenBank/DDBJ databases">
        <title>Draft Genome Sequence of a Deep-Sea Yeast, Naganishia (Cryptococcus) liquefaciens strain N6.</title>
        <authorList>
            <person name="Han Y.W."/>
            <person name="Kajitani R."/>
            <person name="Morimoto H."/>
            <person name="Parhat M."/>
            <person name="Tsubouchi H."/>
            <person name="Bakenova O."/>
            <person name="Ogata M."/>
            <person name="Argunhan B."/>
            <person name="Aoki R."/>
            <person name="Kajiwara S."/>
            <person name="Itoh T."/>
            <person name="Iwasaki H."/>
        </authorList>
    </citation>
    <scope>NUCLEOTIDE SEQUENCE</scope>
    <source>
        <strain evidence="20">N6</strain>
    </source>
</reference>
<evidence type="ECO:0000256" key="3">
    <source>
        <dbReference type="ARBA" id="ARBA00007726"/>
    </source>
</evidence>
<dbReference type="Pfam" id="PF02735">
    <property type="entry name" value="Ku"/>
    <property type="match status" value="1"/>
</dbReference>
<dbReference type="GO" id="GO:0003678">
    <property type="term" value="F:DNA helicase activity"/>
    <property type="evidence" value="ECO:0007669"/>
    <property type="project" value="UniProtKB-EC"/>
</dbReference>
<keyword evidence="10" id="KW-0347">Helicase</keyword>
<gene>
    <name evidence="20" type="ORF">NliqN6_0233</name>
</gene>
<dbReference type="GO" id="GO:0000723">
    <property type="term" value="P:telomere maintenance"/>
    <property type="evidence" value="ECO:0007669"/>
    <property type="project" value="InterPro"/>
</dbReference>
<protein>
    <recommendedName>
        <fullName evidence="5">ATP-dependent DNA helicase II subunit 2</fullName>
        <ecNumber evidence="4">3.6.4.12</ecNumber>
    </recommendedName>
    <alternativeName>
        <fullName evidence="17">ATP-dependent DNA helicase II subunit Ku80</fullName>
    </alternativeName>
</protein>
<keyword evidence="9" id="KW-0378">Hydrolase</keyword>
<keyword evidence="6" id="KW-0158">Chromosome</keyword>
<dbReference type="OrthoDB" id="30826at2759"/>
<dbReference type="PROSITE" id="PS50234">
    <property type="entry name" value="VWFA"/>
    <property type="match status" value="1"/>
</dbReference>
<keyword evidence="14" id="KW-0233">DNA recombination</keyword>
<evidence type="ECO:0000313" key="21">
    <source>
        <dbReference type="Proteomes" id="UP000620104"/>
    </source>
</evidence>
<evidence type="ECO:0000256" key="12">
    <source>
        <dbReference type="ARBA" id="ARBA00022895"/>
    </source>
</evidence>
<keyword evidence="15" id="KW-0234">DNA repair</keyword>
<dbReference type="SMART" id="SM00559">
    <property type="entry name" value="Ku78"/>
    <property type="match status" value="1"/>
</dbReference>
<evidence type="ECO:0000313" key="20">
    <source>
        <dbReference type="EMBL" id="GHJ83831.1"/>
    </source>
</evidence>
<evidence type="ECO:0000256" key="9">
    <source>
        <dbReference type="ARBA" id="ARBA00022801"/>
    </source>
</evidence>
<dbReference type="SUPFAM" id="SSF100939">
    <property type="entry name" value="SPOC domain-like"/>
    <property type="match status" value="1"/>
</dbReference>
<dbReference type="GO" id="GO:0000781">
    <property type="term" value="C:chromosome, telomeric region"/>
    <property type="evidence" value="ECO:0007669"/>
    <property type="project" value="UniProtKB-SubCell"/>
</dbReference>
<dbReference type="GO" id="GO:0003684">
    <property type="term" value="F:damaged DNA binding"/>
    <property type="evidence" value="ECO:0007669"/>
    <property type="project" value="InterPro"/>
</dbReference>
<dbReference type="Gene3D" id="2.40.290.10">
    <property type="match status" value="1"/>
</dbReference>
<comment type="subcellular location">
    <subcellularLocation>
        <location evidence="2">Chromosome</location>
        <location evidence="2">Telomere</location>
    </subcellularLocation>
    <subcellularLocation>
        <location evidence="1">Nucleus</location>
    </subcellularLocation>
</comment>
<dbReference type="GO" id="GO:0043564">
    <property type="term" value="C:Ku70:Ku80 complex"/>
    <property type="evidence" value="ECO:0007669"/>
    <property type="project" value="InterPro"/>
</dbReference>
<dbReference type="GO" id="GO:0003690">
    <property type="term" value="F:double-stranded DNA binding"/>
    <property type="evidence" value="ECO:0007669"/>
    <property type="project" value="TreeGrafter"/>
</dbReference>
<dbReference type="Proteomes" id="UP000620104">
    <property type="component" value="Unassembled WGS sequence"/>
</dbReference>
<feature type="compositionally biased region" description="Basic and acidic residues" evidence="18">
    <location>
        <begin position="647"/>
        <end position="657"/>
    </location>
</feature>
<evidence type="ECO:0000256" key="5">
    <source>
        <dbReference type="ARBA" id="ARBA00021792"/>
    </source>
</evidence>
<evidence type="ECO:0000256" key="13">
    <source>
        <dbReference type="ARBA" id="ARBA00023125"/>
    </source>
</evidence>
<dbReference type="SUPFAM" id="SSF101420">
    <property type="entry name" value="C-terminal domain of Ku80"/>
    <property type="match status" value="1"/>
</dbReference>
<dbReference type="InterPro" id="IPR024193">
    <property type="entry name" value="Ku80"/>
</dbReference>
<evidence type="ECO:0000256" key="6">
    <source>
        <dbReference type="ARBA" id="ARBA00022454"/>
    </source>
</evidence>
<proteinExistence type="inferred from homology"/>
<dbReference type="PANTHER" id="PTHR12604:SF4">
    <property type="entry name" value="X-RAY REPAIR CROSS-COMPLEMENTING PROTEIN 5"/>
    <property type="match status" value="1"/>
</dbReference>
<evidence type="ECO:0000256" key="7">
    <source>
        <dbReference type="ARBA" id="ARBA00022741"/>
    </source>
</evidence>
<evidence type="ECO:0000256" key="17">
    <source>
        <dbReference type="ARBA" id="ARBA00031847"/>
    </source>
</evidence>
<dbReference type="InterPro" id="IPR036494">
    <property type="entry name" value="Ku_C_sf"/>
</dbReference>
<keyword evidence="11" id="KW-0067">ATP-binding</keyword>
<evidence type="ECO:0000256" key="18">
    <source>
        <dbReference type="SAM" id="MobiDB-lite"/>
    </source>
</evidence>
<dbReference type="InterPro" id="IPR014893">
    <property type="entry name" value="Ku_PK_bind"/>
</dbReference>
<feature type="region of interest" description="Disordered" evidence="18">
    <location>
        <begin position="637"/>
        <end position="720"/>
    </location>
</feature>
<feature type="domain" description="VWFA" evidence="19">
    <location>
        <begin position="5"/>
        <end position="236"/>
    </location>
</feature>
<dbReference type="AlphaFoldDB" id="A0A8H3YDI8"/>
<evidence type="ECO:0000256" key="15">
    <source>
        <dbReference type="ARBA" id="ARBA00023204"/>
    </source>
</evidence>
<keyword evidence="7" id="KW-0547">Nucleotide-binding</keyword>
<dbReference type="GO" id="GO:0042162">
    <property type="term" value="F:telomeric DNA binding"/>
    <property type="evidence" value="ECO:0007669"/>
    <property type="project" value="InterPro"/>
</dbReference>
<dbReference type="InterPro" id="IPR006164">
    <property type="entry name" value="DNA_bd_Ku70/Ku80"/>
</dbReference>
<keyword evidence="8" id="KW-0227">DNA damage</keyword>
<evidence type="ECO:0000256" key="16">
    <source>
        <dbReference type="ARBA" id="ARBA00023242"/>
    </source>
</evidence>
<evidence type="ECO:0000256" key="4">
    <source>
        <dbReference type="ARBA" id="ARBA00012551"/>
    </source>
</evidence>
<feature type="region of interest" description="Disordered" evidence="18">
    <location>
        <begin position="305"/>
        <end position="331"/>
    </location>
</feature>
<evidence type="ECO:0000256" key="8">
    <source>
        <dbReference type="ARBA" id="ARBA00022763"/>
    </source>
</evidence>